<feature type="domain" description="RmlD-like substrate binding" evidence="7">
    <location>
        <begin position="3"/>
        <end position="279"/>
    </location>
</feature>
<evidence type="ECO:0000313" key="9">
    <source>
        <dbReference type="Proteomes" id="UP000321954"/>
    </source>
</evidence>
<dbReference type="KEGG" id="anp:FK178_12460"/>
<dbReference type="EMBL" id="CP042476">
    <property type="protein sequence ID" value="QED38475.1"/>
    <property type="molecule type" value="Genomic_DNA"/>
</dbReference>
<dbReference type="Gene3D" id="3.40.50.720">
    <property type="entry name" value="NAD(P)-binding Rossmann-like Domain"/>
    <property type="match status" value="1"/>
</dbReference>
<dbReference type="SUPFAM" id="SSF51735">
    <property type="entry name" value="NAD(P)-binding Rossmann-fold domains"/>
    <property type="match status" value="1"/>
</dbReference>
<evidence type="ECO:0000256" key="1">
    <source>
        <dbReference type="ARBA" id="ARBA00004781"/>
    </source>
</evidence>
<dbReference type="CDD" id="cd05254">
    <property type="entry name" value="dTDP_HR_like_SDR_e"/>
    <property type="match status" value="1"/>
</dbReference>
<comment type="similarity">
    <text evidence="2 6">Belongs to the dTDP-4-dehydrorhamnose reductase family.</text>
</comment>
<accession>A0A5B8YL91</accession>
<dbReference type="UniPathway" id="UPA00124"/>
<organism evidence="8 9">
    <name type="scientific">Antarcticibacterium arcticum</name>
    <dbReference type="NCBI Taxonomy" id="2585771"/>
    <lineage>
        <taxon>Bacteria</taxon>
        <taxon>Pseudomonadati</taxon>
        <taxon>Bacteroidota</taxon>
        <taxon>Flavobacteriia</taxon>
        <taxon>Flavobacteriales</taxon>
        <taxon>Flavobacteriaceae</taxon>
        <taxon>Antarcticibacterium</taxon>
    </lineage>
</organism>
<proteinExistence type="inferred from homology"/>
<keyword evidence="9" id="KW-1185">Reference proteome</keyword>
<comment type="catalytic activity">
    <reaction evidence="5">
        <text>dTDP-beta-L-rhamnose + NADP(+) = dTDP-4-dehydro-beta-L-rhamnose + NADPH + H(+)</text>
        <dbReference type="Rhea" id="RHEA:21796"/>
        <dbReference type="ChEBI" id="CHEBI:15378"/>
        <dbReference type="ChEBI" id="CHEBI:57510"/>
        <dbReference type="ChEBI" id="CHEBI:57783"/>
        <dbReference type="ChEBI" id="CHEBI:58349"/>
        <dbReference type="ChEBI" id="CHEBI:62830"/>
        <dbReference type="EC" id="1.1.1.133"/>
    </reaction>
</comment>
<dbReference type="Proteomes" id="UP000321954">
    <property type="component" value="Chromosome"/>
</dbReference>
<keyword evidence="6" id="KW-0521">NADP</keyword>
<dbReference type="AlphaFoldDB" id="A0A5B8YL91"/>
<evidence type="ECO:0000256" key="5">
    <source>
        <dbReference type="ARBA" id="ARBA00048200"/>
    </source>
</evidence>
<evidence type="ECO:0000259" key="7">
    <source>
        <dbReference type="Pfam" id="PF04321"/>
    </source>
</evidence>
<evidence type="ECO:0000256" key="6">
    <source>
        <dbReference type="RuleBase" id="RU364082"/>
    </source>
</evidence>
<keyword evidence="6 8" id="KW-0560">Oxidoreductase</keyword>
<dbReference type="GO" id="GO:0008831">
    <property type="term" value="F:dTDP-4-dehydrorhamnose reductase activity"/>
    <property type="evidence" value="ECO:0007669"/>
    <property type="project" value="UniProtKB-EC"/>
</dbReference>
<dbReference type="EC" id="1.1.1.133" evidence="3 6"/>
<dbReference type="GO" id="GO:0005829">
    <property type="term" value="C:cytosol"/>
    <property type="evidence" value="ECO:0007669"/>
    <property type="project" value="TreeGrafter"/>
</dbReference>
<evidence type="ECO:0000256" key="2">
    <source>
        <dbReference type="ARBA" id="ARBA00010944"/>
    </source>
</evidence>
<dbReference type="RefSeq" id="WP_146835672.1">
    <property type="nucleotide sequence ID" value="NZ_CP042476.1"/>
</dbReference>
<dbReference type="InterPro" id="IPR029903">
    <property type="entry name" value="RmlD-like-bd"/>
</dbReference>
<dbReference type="PANTHER" id="PTHR10491:SF4">
    <property type="entry name" value="METHIONINE ADENOSYLTRANSFERASE 2 SUBUNIT BETA"/>
    <property type="match status" value="1"/>
</dbReference>
<dbReference type="NCBIfam" id="TIGR01214">
    <property type="entry name" value="rmlD"/>
    <property type="match status" value="1"/>
</dbReference>
<dbReference type="Pfam" id="PF04321">
    <property type="entry name" value="RmlD_sub_bind"/>
    <property type="match status" value="1"/>
</dbReference>
<sequence length="286" mass="32440">MKTVLVLGASGQLGLCIQEITSADNQIDWLFMSSSEVDITSSYDLQQCFNSKRIDYCINCSAYTNVEKAETDKETAFSINAEALRSLADICKRNNTVLFHISTDYVFNGRAQMPYLETDLTDPINVYGASKLAGENYIKEHANRYFIFRTSWLYSQYGHNFYKTVLRKAANGEELNITTSQTGTPTNAHHLARFIVKLIEEGNSSYGLYHFSNTGETTWYGFAKEILDIACQDKGKLKEDNSYKTIASRPVYSVLDKSKLINTFHHQIPAWEEGVKELYCKEALPN</sequence>
<comment type="pathway">
    <text evidence="1 6">Carbohydrate biosynthesis; dTDP-L-rhamnose biosynthesis.</text>
</comment>
<name>A0A5B8YL91_9FLAO</name>
<comment type="function">
    <text evidence="6">Catalyzes the reduction of dTDP-6-deoxy-L-lyxo-4-hexulose to yield dTDP-L-rhamnose.</text>
</comment>
<protein>
    <recommendedName>
        <fullName evidence="4 6">dTDP-4-dehydrorhamnose reductase</fullName>
        <ecNumber evidence="3 6">1.1.1.133</ecNumber>
    </recommendedName>
</protein>
<dbReference type="InterPro" id="IPR005913">
    <property type="entry name" value="dTDP_dehydrorham_reduct"/>
</dbReference>
<dbReference type="Gene3D" id="3.90.25.10">
    <property type="entry name" value="UDP-galactose 4-epimerase, domain 1"/>
    <property type="match status" value="1"/>
</dbReference>
<evidence type="ECO:0000256" key="4">
    <source>
        <dbReference type="ARBA" id="ARBA00017099"/>
    </source>
</evidence>
<dbReference type="PANTHER" id="PTHR10491">
    <property type="entry name" value="DTDP-4-DEHYDRORHAMNOSE REDUCTASE"/>
    <property type="match status" value="1"/>
</dbReference>
<evidence type="ECO:0000313" key="8">
    <source>
        <dbReference type="EMBL" id="QED38475.1"/>
    </source>
</evidence>
<dbReference type="OrthoDB" id="9803892at2"/>
<reference evidence="8 9" key="1">
    <citation type="submission" date="2019-08" db="EMBL/GenBank/DDBJ databases">
        <title>Antarcticibacterium arcticum sp. nov., a bacterium isolated from marine sediment of the Canadian Beaufort Sea.</title>
        <authorList>
            <person name="Lee Y.M."/>
            <person name="Baek K."/>
            <person name="Lee D.-H."/>
            <person name="Shin S.C."/>
            <person name="Jin Y.K."/>
            <person name="Park Y."/>
        </authorList>
    </citation>
    <scope>NUCLEOTIDE SEQUENCE [LARGE SCALE GENOMIC DNA]</scope>
    <source>
        <strain evidence="8 9">PAMC 28998</strain>
    </source>
</reference>
<dbReference type="InterPro" id="IPR036291">
    <property type="entry name" value="NAD(P)-bd_dom_sf"/>
</dbReference>
<gene>
    <name evidence="8" type="primary">rfbD</name>
    <name evidence="8" type="ORF">FK178_12460</name>
</gene>
<evidence type="ECO:0000256" key="3">
    <source>
        <dbReference type="ARBA" id="ARBA00012929"/>
    </source>
</evidence>
<dbReference type="GO" id="GO:0019305">
    <property type="term" value="P:dTDP-rhamnose biosynthetic process"/>
    <property type="evidence" value="ECO:0007669"/>
    <property type="project" value="UniProtKB-UniPathway"/>
</dbReference>